<sequence>MKVYEVIETKEMFHGEVIEDYYIIYEQTENKIFANRNNHLFQQERFVEKTVNVFKGNPHSTLKKIKAYPIHRLALGDIRETIGKDFPGLFKNLNRSLA</sequence>
<evidence type="ECO:0000313" key="1">
    <source>
        <dbReference type="EMBL" id="PWW27010.1"/>
    </source>
</evidence>
<proteinExistence type="predicted"/>
<evidence type="ECO:0000313" key="2">
    <source>
        <dbReference type="Proteomes" id="UP000247150"/>
    </source>
</evidence>
<organism evidence="1 2">
    <name type="scientific">Cytobacillus oceanisediminis</name>
    <dbReference type="NCBI Taxonomy" id="665099"/>
    <lineage>
        <taxon>Bacteria</taxon>
        <taxon>Bacillati</taxon>
        <taxon>Bacillota</taxon>
        <taxon>Bacilli</taxon>
        <taxon>Bacillales</taxon>
        <taxon>Bacillaceae</taxon>
        <taxon>Cytobacillus</taxon>
    </lineage>
</organism>
<protein>
    <submittedName>
        <fullName evidence="1">Uncharacterized protein</fullName>
    </submittedName>
</protein>
<dbReference type="RefSeq" id="WP_110065965.1">
    <property type="nucleotide sequence ID" value="NZ_JBHOGY010000007.1"/>
</dbReference>
<dbReference type="AlphaFoldDB" id="A0A2V2ZX11"/>
<dbReference type="Proteomes" id="UP000247150">
    <property type="component" value="Unassembled WGS sequence"/>
</dbReference>
<dbReference type="EMBL" id="QGTW01000009">
    <property type="protein sequence ID" value="PWW27010.1"/>
    <property type="molecule type" value="Genomic_DNA"/>
</dbReference>
<comment type="caution">
    <text evidence="1">The sequence shown here is derived from an EMBL/GenBank/DDBJ whole genome shotgun (WGS) entry which is preliminary data.</text>
</comment>
<name>A0A2V2ZX11_9BACI</name>
<gene>
    <name evidence="1" type="ORF">DFO73_109176</name>
</gene>
<accession>A0A2V2ZX11</accession>
<reference evidence="1 2" key="1">
    <citation type="submission" date="2018-05" db="EMBL/GenBank/DDBJ databases">
        <title>Freshwater and sediment microbial communities from various areas in North America, analyzing microbe dynamics in response to fracking.</title>
        <authorList>
            <person name="Lamendella R."/>
        </authorList>
    </citation>
    <scope>NUCLEOTIDE SEQUENCE [LARGE SCALE GENOMIC DNA]</scope>
    <source>
        <strain evidence="1 2">15_TX</strain>
    </source>
</reference>
<dbReference type="OrthoDB" id="2886521at2"/>